<name>A0AC34RQX5_9BILA</name>
<protein>
    <submittedName>
        <fullName evidence="2">Uncharacterized protein</fullName>
    </submittedName>
</protein>
<proteinExistence type="predicted"/>
<sequence length="134" mass="16100">MQDSNEKHADRLEKIINTTEKARADSQNMMALEYDKNRQFVKEIVNQNHEHQMATNQIMANMQRDAIEANTRQQDRFLTYQTEQLAIQNDMQRRIDDERNARDEREAQMRREHEARLEHIRAQQSRRRGGCSIM</sequence>
<dbReference type="WBParaSite" id="JU765_v2.g9377.t1">
    <property type="protein sequence ID" value="JU765_v2.g9377.t1"/>
    <property type="gene ID" value="JU765_v2.g9377"/>
</dbReference>
<accession>A0AC34RQX5</accession>
<dbReference type="Proteomes" id="UP000887576">
    <property type="component" value="Unplaced"/>
</dbReference>
<reference evidence="2" key="1">
    <citation type="submission" date="2022-11" db="UniProtKB">
        <authorList>
            <consortium name="WormBaseParasite"/>
        </authorList>
    </citation>
    <scope>IDENTIFICATION</scope>
</reference>
<organism evidence="1 2">
    <name type="scientific">Panagrolaimus sp. JU765</name>
    <dbReference type="NCBI Taxonomy" id="591449"/>
    <lineage>
        <taxon>Eukaryota</taxon>
        <taxon>Metazoa</taxon>
        <taxon>Ecdysozoa</taxon>
        <taxon>Nematoda</taxon>
        <taxon>Chromadorea</taxon>
        <taxon>Rhabditida</taxon>
        <taxon>Tylenchina</taxon>
        <taxon>Panagrolaimomorpha</taxon>
        <taxon>Panagrolaimoidea</taxon>
        <taxon>Panagrolaimidae</taxon>
        <taxon>Panagrolaimus</taxon>
    </lineage>
</organism>
<evidence type="ECO:0000313" key="1">
    <source>
        <dbReference type="Proteomes" id="UP000887576"/>
    </source>
</evidence>
<evidence type="ECO:0000313" key="2">
    <source>
        <dbReference type="WBParaSite" id="JU765_v2.g9377.t1"/>
    </source>
</evidence>